<name>A0A9P0CXP6_9CUCU</name>
<dbReference type="EMBL" id="OV651815">
    <property type="protein sequence ID" value="CAH1108383.1"/>
    <property type="molecule type" value="Genomic_DNA"/>
</dbReference>
<evidence type="ECO:0000313" key="2">
    <source>
        <dbReference type="EMBL" id="CAH1108383.1"/>
    </source>
</evidence>
<reference evidence="2" key="1">
    <citation type="submission" date="2022-01" db="EMBL/GenBank/DDBJ databases">
        <authorList>
            <person name="King R."/>
        </authorList>
    </citation>
    <scope>NUCLEOTIDE SEQUENCE</scope>
</reference>
<organism evidence="2 3">
    <name type="scientific">Psylliodes chrysocephalus</name>
    <dbReference type="NCBI Taxonomy" id="3402493"/>
    <lineage>
        <taxon>Eukaryota</taxon>
        <taxon>Metazoa</taxon>
        <taxon>Ecdysozoa</taxon>
        <taxon>Arthropoda</taxon>
        <taxon>Hexapoda</taxon>
        <taxon>Insecta</taxon>
        <taxon>Pterygota</taxon>
        <taxon>Neoptera</taxon>
        <taxon>Endopterygota</taxon>
        <taxon>Coleoptera</taxon>
        <taxon>Polyphaga</taxon>
        <taxon>Cucujiformia</taxon>
        <taxon>Chrysomeloidea</taxon>
        <taxon>Chrysomelidae</taxon>
        <taxon>Galerucinae</taxon>
        <taxon>Alticini</taxon>
        <taxon>Psylliodes</taxon>
    </lineage>
</organism>
<accession>A0A9P0CXP6</accession>
<feature type="compositionally biased region" description="Acidic residues" evidence="1">
    <location>
        <begin position="23"/>
        <end position="32"/>
    </location>
</feature>
<dbReference type="OrthoDB" id="300641at2759"/>
<dbReference type="Proteomes" id="UP001153636">
    <property type="component" value="Chromosome 3"/>
</dbReference>
<proteinExistence type="predicted"/>
<keyword evidence="3" id="KW-1185">Reference proteome</keyword>
<evidence type="ECO:0000313" key="3">
    <source>
        <dbReference type="Proteomes" id="UP001153636"/>
    </source>
</evidence>
<feature type="compositionally biased region" description="Low complexity" evidence="1">
    <location>
        <begin position="91"/>
        <end position="103"/>
    </location>
</feature>
<protein>
    <submittedName>
        <fullName evidence="2">Uncharacterized protein</fullName>
    </submittedName>
</protein>
<evidence type="ECO:0000256" key="1">
    <source>
        <dbReference type="SAM" id="MobiDB-lite"/>
    </source>
</evidence>
<feature type="compositionally biased region" description="Basic and acidic residues" evidence="1">
    <location>
        <begin position="36"/>
        <end position="51"/>
    </location>
</feature>
<dbReference type="AlphaFoldDB" id="A0A9P0CXP6"/>
<gene>
    <name evidence="2" type="ORF">PSYICH_LOCUS9432</name>
</gene>
<sequence>MSKSQVAIPENKTVAIGAGNREEETEETEETTLSEMQKDLGHTQISEKKATFDSTINKSVVEDNRSQQVHSTKNVMQSENVQVSENKKSTSNESSNPNSTEASQAPLSNLGYKSLESIRSFEPLKPFAPLQFEVPASFDLVKNANSFLQGDPQISSTDDTRNISPTSNNTEKKLIIPEVKIDSPTEQIVEDQCEIPEYRIIPEPEPEPVPESVQEPVQEPAVFTMSKNSIIFEELGYTPVQPLAPLDLNSLFSSVYTDQNGNTKYNSEIKDGNIRNSLKEIISDLDNYVERNEALGKGLEETNSYGRNSQVSTYNFKLFIKDFNNIEGCLKYTDKLLRAIHNKNDFGKYLR</sequence>
<feature type="compositionally biased region" description="Polar residues" evidence="1">
    <location>
        <begin position="66"/>
        <end position="83"/>
    </location>
</feature>
<feature type="region of interest" description="Disordered" evidence="1">
    <location>
        <begin position="1"/>
        <end position="108"/>
    </location>
</feature>